<protein>
    <submittedName>
        <fullName evidence="1">Uncharacterized protein</fullName>
    </submittedName>
</protein>
<evidence type="ECO:0000313" key="1">
    <source>
        <dbReference type="EMBL" id="KAF2263813.1"/>
    </source>
</evidence>
<dbReference type="Proteomes" id="UP000800093">
    <property type="component" value="Unassembled WGS sequence"/>
</dbReference>
<accession>A0A9P4K829</accession>
<dbReference type="EMBL" id="ML986622">
    <property type="protein sequence ID" value="KAF2263813.1"/>
    <property type="molecule type" value="Genomic_DNA"/>
</dbReference>
<proteinExistence type="predicted"/>
<name>A0A9P4K829_9PLEO</name>
<reference evidence="2" key="1">
    <citation type="journal article" date="2020" name="Stud. Mycol.">
        <title>101 Dothideomycetes genomes: A test case for predicting lifestyles and emergence of pathogens.</title>
        <authorList>
            <person name="Haridas S."/>
            <person name="Albert R."/>
            <person name="Binder M."/>
            <person name="Bloem J."/>
            <person name="LaButti K."/>
            <person name="Salamov A."/>
            <person name="Andreopoulos B."/>
            <person name="Baker S."/>
            <person name="Barry K."/>
            <person name="Bills G."/>
            <person name="Bluhm B."/>
            <person name="Cannon C."/>
            <person name="Castanera R."/>
            <person name="Culley D."/>
            <person name="Daum C."/>
            <person name="Ezra D."/>
            <person name="Gonzalez J."/>
            <person name="Henrissat B."/>
            <person name="Kuo A."/>
            <person name="Liang C."/>
            <person name="Lipzen A."/>
            <person name="Lutzoni F."/>
            <person name="Magnuson J."/>
            <person name="Mondo S."/>
            <person name="Nolan M."/>
            <person name="Ohm R."/>
            <person name="Pangilinan J."/>
            <person name="Park H.-J."/>
            <person name="Ramirez L."/>
            <person name="Alfaro M."/>
            <person name="Sun H."/>
            <person name="Tritt A."/>
            <person name="Yoshinaga Y."/>
            <person name="Zwiers L.-H."/>
            <person name="Turgeon B."/>
            <person name="Goodwin S."/>
            <person name="Spatafora J."/>
            <person name="Crous P."/>
            <person name="Grigoriev I."/>
        </authorList>
    </citation>
    <scope>NUCLEOTIDE SEQUENCE [LARGE SCALE GENOMIC DNA]</scope>
    <source>
        <strain evidence="2">CBS 304.66</strain>
    </source>
</reference>
<comment type="caution">
    <text evidence="1">The sequence shown here is derived from an EMBL/GenBank/DDBJ whole genome shotgun (WGS) entry which is preliminary data.</text>
</comment>
<dbReference type="AlphaFoldDB" id="A0A9P4K829"/>
<gene>
    <name evidence="1" type="ORF">CC78DRAFT_581206</name>
</gene>
<keyword evidence="2" id="KW-1185">Reference proteome</keyword>
<organism evidence="1 2">
    <name type="scientific">Lojkania enalia</name>
    <dbReference type="NCBI Taxonomy" id="147567"/>
    <lineage>
        <taxon>Eukaryota</taxon>
        <taxon>Fungi</taxon>
        <taxon>Dikarya</taxon>
        <taxon>Ascomycota</taxon>
        <taxon>Pezizomycotina</taxon>
        <taxon>Dothideomycetes</taxon>
        <taxon>Pleosporomycetidae</taxon>
        <taxon>Pleosporales</taxon>
        <taxon>Pleosporales incertae sedis</taxon>
        <taxon>Lojkania</taxon>
    </lineage>
</organism>
<dbReference type="OrthoDB" id="3931922at2759"/>
<sequence>MVWDTFDTYRLRKDELGKYLVKCFGPCEFYIQVKGDVYVFWIPQLLTAGQREKILDLRWGDST</sequence>
<evidence type="ECO:0000313" key="2">
    <source>
        <dbReference type="Proteomes" id="UP000800093"/>
    </source>
</evidence>